<dbReference type="RefSeq" id="XP_020069042.1">
    <property type="nucleotide sequence ID" value="XM_020216609.1"/>
</dbReference>
<reference evidence="2 3" key="1">
    <citation type="journal article" date="2016" name="Proc. Natl. Acad. Sci. U.S.A.">
        <title>Comparative genomics of biotechnologically important yeasts.</title>
        <authorList>
            <person name="Riley R."/>
            <person name="Haridas S."/>
            <person name="Wolfe K.H."/>
            <person name="Lopes M.R."/>
            <person name="Hittinger C.T."/>
            <person name="Goeker M."/>
            <person name="Salamov A.A."/>
            <person name="Wisecaver J.H."/>
            <person name="Long T.M."/>
            <person name="Calvey C.H."/>
            <person name="Aerts A.L."/>
            <person name="Barry K.W."/>
            <person name="Choi C."/>
            <person name="Clum A."/>
            <person name="Coughlan A.Y."/>
            <person name="Deshpande S."/>
            <person name="Douglass A.P."/>
            <person name="Hanson S.J."/>
            <person name="Klenk H.-P."/>
            <person name="LaButti K.M."/>
            <person name="Lapidus A."/>
            <person name="Lindquist E.A."/>
            <person name="Lipzen A.M."/>
            <person name="Meier-Kolthoff J.P."/>
            <person name="Ohm R.A."/>
            <person name="Otillar R.P."/>
            <person name="Pangilinan J.L."/>
            <person name="Peng Y."/>
            <person name="Rokas A."/>
            <person name="Rosa C.A."/>
            <person name="Scheuner C."/>
            <person name="Sibirny A.A."/>
            <person name="Slot J.C."/>
            <person name="Stielow J.B."/>
            <person name="Sun H."/>
            <person name="Kurtzman C.P."/>
            <person name="Blackwell M."/>
            <person name="Grigoriev I.V."/>
            <person name="Jeffries T.W."/>
        </authorList>
    </citation>
    <scope>NUCLEOTIDE SEQUENCE [LARGE SCALE GENOMIC DNA]</scope>
    <source>
        <strain evidence="3">ATCC 18201 / CBS 1600 / BCRC 20928 / JCM 3617 / NBRC 0987 / NRRL Y-1542</strain>
    </source>
</reference>
<gene>
    <name evidence="2" type="ORF">CYBJADRAFT_174654</name>
</gene>
<sequence>MVAHFRSLAAHRRPVLELYRCLLRHCAHLPGGSSVGDELISKVKRHFELGKGLMSPRLVRERLTEGYELERRLRNGINKGELDLVEVRAMLSVPEKGGRRALKNRFGQPIKRDLENEQDLERQQIQNYLNRYIQLKQHRGELPKRIDPLVVEPLLKPEALFHRAMMDIEIAQRKVSRGPYQVHVSTSSGMRFLRGPWVQHPRISSKILLQTKLEQQLLDVTRYYEQWRWLYDSENHWELQMGTGAGDWGETIETGIRTLARRVESIKLASRKYAENKLPEIPVRHAP</sequence>
<dbReference type="InterPro" id="IPR008011">
    <property type="entry name" value="Complex1_LYR_dom"/>
</dbReference>
<organism evidence="2 3">
    <name type="scientific">Cyberlindnera jadinii (strain ATCC 18201 / CBS 1600 / BCRC 20928 / JCM 3617 / NBRC 0987 / NRRL Y-1542)</name>
    <name type="common">Torula yeast</name>
    <name type="synonym">Candida utilis</name>
    <dbReference type="NCBI Taxonomy" id="983966"/>
    <lineage>
        <taxon>Eukaryota</taxon>
        <taxon>Fungi</taxon>
        <taxon>Dikarya</taxon>
        <taxon>Ascomycota</taxon>
        <taxon>Saccharomycotina</taxon>
        <taxon>Saccharomycetes</taxon>
        <taxon>Phaffomycetales</taxon>
        <taxon>Phaffomycetaceae</taxon>
        <taxon>Cyberlindnera</taxon>
    </lineage>
</organism>
<feature type="domain" description="Complex 1 LYR protein" evidence="1">
    <location>
        <begin position="13"/>
        <end position="68"/>
    </location>
</feature>
<dbReference type="EMBL" id="KV453937">
    <property type="protein sequence ID" value="ODV72003.1"/>
    <property type="molecule type" value="Genomic_DNA"/>
</dbReference>
<keyword evidence="3" id="KW-1185">Reference proteome</keyword>
<name>A0A1E4RXK2_CYBJN</name>
<dbReference type="OrthoDB" id="3977609at2759"/>
<proteinExistence type="predicted"/>
<evidence type="ECO:0000259" key="1">
    <source>
        <dbReference type="Pfam" id="PF05347"/>
    </source>
</evidence>
<dbReference type="OMA" id="RNWEREW"/>
<dbReference type="Proteomes" id="UP000094389">
    <property type="component" value="Unassembled WGS sequence"/>
</dbReference>
<evidence type="ECO:0000313" key="2">
    <source>
        <dbReference type="EMBL" id="ODV72003.1"/>
    </source>
</evidence>
<protein>
    <recommendedName>
        <fullName evidence="1">Complex 1 LYR protein domain-containing protein</fullName>
    </recommendedName>
</protein>
<accession>A0A1E4RXK2</accession>
<dbReference type="GeneID" id="30991005"/>
<dbReference type="AlphaFoldDB" id="A0A1E4RXK2"/>
<evidence type="ECO:0000313" key="3">
    <source>
        <dbReference type="Proteomes" id="UP000094389"/>
    </source>
</evidence>
<dbReference type="Pfam" id="PF05347">
    <property type="entry name" value="Complex1_LYR"/>
    <property type="match status" value="1"/>
</dbReference>